<sequence length="103" mass="11792">MLLEDHTMDYILRRVRKENSGENCSSRLFFSRGDLWVLAVEYKIRPGRRDPVDVTSISMRMQENNLDNGIRLLRPPSDPSGRAFLTHSNCYASTTEVAGTVFI</sequence>
<organism evidence="1 2">
    <name type="scientific">Haemonchus contortus</name>
    <name type="common">Barber pole worm</name>
    <dbReference type="NCBI Taxonomy" id="6289"/>
    <lineage>
        <taxon>Eukaryota</taxon>
        <taxon>Metazoa</taxon>
        <taxon>Ecdysozoa</taxon>
        <taxon>Nematoda</taxon>
        <taxon>Chromadorea</taxon>
        <taxon>Rhabditida</taxon>
        <taxon>Rhabditina</taxon>
        <taxon>Rhabditomorpha</taxon>
        <taxon>Strongyloidea</taxon>
        <taxon>Trichostrongylidae</taxon>
        <taxon>Haemonchus</taxon>
    </lineage>
</organism>
<dbReference type="WBParaSite" id="HCON_00182310-00001">
    <property type="protein sequence ID" value="HCON_00182310-00001"/>
    <property type="gene ID" value="HCON_00182310"/>
</dbReference>
<protein>
    <submittedName>
        <fullName evidence="2">START domain-containing protein</fullName>
    </submittedName>
</protein>
<evidence type="ECO:0000313" key="1">
    <source>
        <dbReference type="Proteomes" id="UP000025227"/>
    </source>
</evidence>
<keyword evidence="1" id="KW-1185">Reference proteome</keyword>
<proteinExistence type="predicted"/>
<evidence type="ECO:0000313" key="2">
    <source>
        <dbReference type="WBParaSite" id="HCON_00182310-00001"/>
    </source>
</evidence>
<reference evidence="2" key="1">
    <citation type="submission" date="2020-12" db="UniProtKB">
        <authorList>
            <consortium name="WormBaseParasite"/>
        </authorList>
    </citation>
    <scope>IDENTIFICATION</scope>
    <source>
        <strain evidence="2">MHco3</strain>
    </source>
</reference>
<dbReference type="Proteomes" id="UP000025227">
    <property type="component" value="Unplaced"/>
</dbReference>
<name>A0A7I4Z5X3_HAECO</name>
<accession>A0A7I4Z5X3</accession>
<dbReference type="AlphaFoldDB" id="A0A7I4Z5X3"/>